<keyword evidence="4" id="KW-0032">Aminotransferase</keyword>
<dbReference type="InterPro" id="IPR052357">
    <property type="entry name" value="Orn_Lys_Arg_decarboxylase-I"/>
</dbReference>
<feature type="domain" description="Orn/Lys/Arg decarboxylases family 1 pyridoxal-P attachment site" evidence="3">
    <location>
        <begin position="5"/>
        <end position="215"/>
    </location>
</feature>
<gene>
    <name evidence="4" type="ORF">D6U17_10465</name>
</gene>
<dbReference type="AlphaFoldDB" id="A0AB37RGK7"/>
<comment type="cofactor">
    <cofactor evidence="1">
        <name>pyridoxal 5'-phosphate</name>
        <dbReference type="ChEBI" id="CHEBI:597326"/>
    </cofactor>
</comment>
<dbReference type="SUPFAM" id="SSF53383">
    <property type="entry name" value="PLP-dependent transferases"/>
    <property type="match status" value="1"/>
</dbReference>
<evidence type="ECO:0000259" key="3">
    <source>
        <dbReference type="Pfam" id="PF01276"/>
    </source>
</evidence>
<dbReference type="GO" id="GO:0008483">
    <property type="term" value="F:transaminase activity"/>
    <property type="evidence" value="ECO:0007669"/>
    <property type="project" value="UniProtKB-KW"/>
</dbReference>
<keyword evidence="4" id="KW-0808">Transferase</keyword>
<dbReference type="InterPro" id="IPR000310">
    <property type="entry name" value="Orn/Lys/Arg_deCO2ase_major_dom"/>
</dbReference>
<dbReference type="Gene3D" id="3.40.640.10">
    <property type="entry name" value="Type I PLP-dependent aspartate aminotransferase-like (Major domain)"/>
    <property type="match status" value="1"/>
</dbReference>
<dbReference type="Proteomes" id="UP000281061">
    <property type="component" value="Unassembled WGS sequence"/>
</dbReference>
<dbReference type="PANTHER" id="PTHR43277">
    <property type="entry name" value="ARGININE DECARBOXYLASE"/>
    <property type="match status" value="1"/>
</dbReference>
<evidence type="ECO:0000256" key="2">
    <source>
        <dbReference type="ARBA" id="ARBA00022898"/>
    </source>
</evidence>
<dbReference type="EMBL" id="RDCL01000060">
    <property type="protein sequence ID" value="RMW54336.1"/>
    <property type="molecule type" value="Genomic_DNA"/>
</dbReference>
<organism evidence="4 5">
    <name type="scientific">Lactiplantibacillus pentosus</name>
    <name type="common">Lactobacillus pentosus</name>
    <dbReference type="NCBI Taxonomy" id="1589"/>
    <lineage>
        <taxon>Bacteria</taxon>
        <taxon>Bacillati</taxon>
        <taxon>Bacillota</taxon>
        <taxon>Bacilli</taxon>
        <taxon>Lactobacillales</taxon>
        <taxon>Lactobacillaceae</taxon>
        <taxon>Lactiplantibacillus</taxon>
    </lineage>
</organism>
<evidence type="ECO:0000313" key="5">
    <source>
        <dbReference type="Proteomes" id="UP000281061"/>
    </source>
</evidence>
<reference evidence="4 5" key="1">
    <citation type="submission" date="2018-10" db="EMBL/GenBank/DDBJ databases">
        <title>Genome sequences of five Lactobacillus pentosus strains isolated from brines of traditionally fermented spanish-style green table olives and differences between them.</title>
        <authorList>
            <person name="Jimenez Diaz R."/>
        </authorList>
    </citation>
    <scope>NUCLEOTIDE SEQUENCE [LARGE SCALE GENOMIC DNA]</scope>
    <source>
        <strain evidence="4 5">IG8</strain>
    </source>
</reference>
<evidence type="ECO:0000313" key="4">
    <source>
        <dbReference type="EMBL" id="RMW54336.1"/>
    </source>
</evidence>
<proteinExistence type="predicted"/>
<dbReference type="InterPro" id="IPR015424">
    <property type="entry name" value="PyrdxlP-dep_Trfase"/>
</dbReference>
<keyword evidence="2" id="KW-0663">Pyridoxal phosphate</keyword>
<dbReference type="PANTHER" id="PTHR43277:SF4">
    <property type="entry name" value="ARGININE DECARBOXYLASE"/>
    <property type="match status" value="1"/>
</dbReference>
<dbReference type="InterPro" id="IPR015421">
    <property type="entry name" value="PyrdxlP-dep_Trfase_major"/>
</dbReference>
<accession>A0AB37RGK7</accession>
<evidence type="ECO:0000256" key="1">
    <source>
        <dbReference type="ARBA" id="ARBA00001933"/>
    </source>
</evidence>
<protein>
    <submittedName>
        <fullName evidence="4">Aminotransferase class I/II-fold pyridoxal phosphate-dependent enzyme</fullName>
    </submittedName>
</protein>
<comment type="caution">
    <text evidence="4">The sequence shown here is derived from an EMBL/GenBank/DDBJ whole genome shotgun (WGS) entry which is preliminary data.</text>
</comment>
<name>A0AB37RGK7_LACPE</name>
<dbReference type="RefSeq" id="WP_122211294.1">
    <property type="nucleotide sequence ID" value="NZ_RDCH01000039.1"/>
</dbReference>
<sequence>MSRVPLTEKILSYSDEDIKSFHALPITKDKFLKQDNVNQLFRKLIGEQYAKNEVTYGNGWIDNPTFPSTVLLDSQKQTAKDFNCDASLYVTTGTSNANQIAIFGNVRRGEKVLVDRCCHQSIHFALALIGAEVEYTKIKRQFEPSGRQLTDFDQLISTFSTAYEEGKPFKTVILNASTYEGVCNNTRLVVEKLLEIDPDVKLIVDEAWIAFAAFSKATNH</sequence>
<dbReference type="Pfam" id="PF01276">
    <property type="entry name" value="OKR_DC_1"/>
    <property type="match status" value="1"/>
</dbReference>